<dbReference type="HAMAP" id="MF_00415">
    <property type="entry name" value="FlgH"/>
    <property type="match status" value="1"/>
</dbReference>
<dbReference type="PANTHER" id="PTHR34933:SF1">
    <property type="entry name" value="FLAGELLAR L-RING PROTEIN"/>
    <property type="match status" value="1"/>
</dbReference>
<evidence type="ECO:0000313" key="9">
    <source>
        <dbReference type="Proteomes" id="UP000594688"/>
    </source>
</evidence>
<dbReference type="InterPro" id="IPR000527">
    <property type="entry name" value="Flag_Lring"/>
</dbReference>
<keyword evidence="5 7" id="KW-0975">Bacterial flagellum</keyword>
<accession>A0A7T0BUU1</accession>
<dbReference type="GO" id="GO:0009279">
    <property type="term" value="C:cell outer membrane"/>
    <property type="evidence" value="ECO:0007669"/>
    <property type="project" value="UniProtKB-SubCell"/>
</dbReference>
<comment type="subcellular location">
    <subcellularLocation>
        <location evidence="7">Cell outer membrane</location>
        <topology evidence="7">Lipid-anchor</topology>
    </subcellularLocation>
    <subcellularLocation>
        <location evidence="7">Bacterial flagellum basal body</location>
    </subcellularLocation>
</comment>
<dbReference type="EMBL" id="CP048685">
    <property type="protein sequence ID" value="QPJ61412.1"/>
    <property type="molecule type" value="Genomic_DNA"/>
</dbReference>
<comment type="subunit">
    <text evidence="7">The basal body constitutes a major portion of the flagellar organelle and consists of four rings (L,P,S, and M) mounted on a central rod.</text>
</comment>
<dbReference type="GO" id="GO:0003774">
    <property type="term" value="F:cytoskeletal motor activity"/>
    <property type="evidence" value="ECO:0007669"/>
    <property type="project" value="InterPro"/>
</dbReference>
<protein>
    <recommendedName>
        <fullName evidence="7">Flagellar L-ring protein</fullName>
    </recommendedName>
    <alternativeName>
        <fullName evidence="7">Basal body L-ring protein</fullName>
    </alternativeName>
</protein>
<keyword evidence="8" id="KW-0282">Flagellum</keyword>
<dbReference type="AlphaFoldDB" id="A0A7T0BUU1"/>
<evidence type="ECO:0000256" key="6">
    <source>
        <dbReference type="ARBA" id="ARBA00023237"/>
    </source>
</evidence>
<dbReference type="GO" id="GO:0009427">
    <property type="term" value="C:bacterial-type flagellum basal body, distal rod, L ring"/>
    <property type="evidence" value="ECO:0007669"/>
    <property type="project" value="InterPro"/>
</dbReference>
<gene>
    <name evidence="7" type="primary">flgH</name>
    <name evidence="8" type="ORF">G3M70_05720</name>
</gene>
<sequence>MKIFRLFLIAVLGFSLGACSTIKEIKPQPGPRAAIVTHDIYPKPEIKPNEGSIWPGDTSQNLLFGDTKARNVGDVVNVVLDESFTSTATATTSTSKTSNINLSTGQLLGLPTNLGVTNFLGSGNQFDPNLNATTSRATDGSGTTTRNGSMTGTISAVIKKILPNDHFLIEGRRTIQYNNEEQQMVLTGIIRRVDISFSNSVNSSSIADARIALSGEGVVSDEQHVGWLTRILTKVWPF</sequence>
<dbReference type="PANTHER" id="PTHR34933">
    <property type="entry name" value="FLAGELLAR L-RING PROTEIN"/>
    <property type="match status" value="1"/>
</dbReference>
<evidence type="ECO:0000313" key="8">
    <source>
        <dbReference type="EMBL" id="QPJ61412.1"/>
    </source>
</evidence>
<keyword evidence="4 7" id="KW-0472">Membrane</keyword>
<keyword evidence="3 7" id="KW-0732">Signal</keyword>
<dbReference type="Pfam" id="PF02107">
    <property type="entry name" value="FlgH"/>
    <property type="match status" value="1"/>
</dbReference>
<keyword evidence="6 7" id="KW-0998">Cell outer membrane</keyword>
<evidence type="ECO:0000256" key="1">
    <source>
        <dbReference type="ARBA" id="ARBA00002591"/>
    </source>
</evidence>
<reference evidence="8 9" key="1">
    <citation type="submission" date="2020-02" db="EMBL/GenBank/DDBJ databases">
        <title>Genomic and physiological characterization of two novel Nitrospinaceae genera.</title>
        <authorList>
            <person name="Mueller A.J."/>
            <person name="Jung M.-Y."/>
            <person name="Strachan C.R."/>
            <person name="Herbold C.W."/>
            <person name="Kirkegaard R.H."/>
            <person name="Daims H."/>
        </authorList>
    </citation>
    <scope>NUCLEOTIDE SEQUENCE [LARGE SCALE GENOMIC DNA]</scope>
    <source>
        <strain evidence="8">EB</strain>
    </source>
</reference>
<dbReference type="Proteomes" id="UP000594688">
    <property type="component" value="Chromosome"/>
</dbReference>
<keyword evidence="8" id="KW-0966">Cell projection</keyword>
<comment type="similarity">
    <text evidence="2 7">Belongs to the FlgH family.</text>
</comment>
<keyword evidence="7" id="KW-0449">Lipoprotein</keyword>
<evidence type="ECO:0000256" key="3">
    <source>
        <dbReference type="ARBA" id="ARBA00022729"/>
    </source>
</evidence>
<evidence type="ECO:0000256" key="7">
    <source>
        <dbReference type="HAMAP-Rule" id="MF_00415"/>
    </source>
</evidence>
<comment type="function">
    <text evidence="1 7">Assembles around the rod to form the L-ring and probably protects the motor/basal body from shearing forces during rotation.</text>
</comment>
<organism evidence="8 9">
    <name type="scientific">Candidatus Nitronauta litoralis</name>
    <dbReference type="NCBI Taxonomy" id="2705533"/>
    <lineage>
        <taxon>Bacteria</taxon>
        <taxon>Pseudomonadati</taxon>
        <taxon>Nitrospinota/Tectimicrobiota group</taxon>
        <taxon>Nitrospinota</taxon>
        <taxon>Nitrospinia</taxon>
        <taxon>Nitrospinales</taxon>
        <taxon>Nitrospinaceae</taxon>
        <taxon>Candidatus Nitronauta</taxon>
    </lineage>
</organism>
<name>A0A7T0BUU1_9BACT</name>
<dbReference type="PRINTS" id="PR01008">
    <property type="entry name" value="FLGLRINGFLGH"/>
</dbReference>
<evidence type="ECO:0000256" key="4">
    <source>
        <dbReference type="ARBA" id="ARBA00023136"/>
    </source>
</evidence>
<proteinExistence type="inferred from homology"/>
<dbReference type="GO" id="GO:0071973">
    <property type="term" value="P:bacterial-type flagellum-dependent cell motility"/>
    <property type="evidence" value="ECO:0007669"/>
    <property type="project" value="InterPro"/>
</dbReference>
<evidence type="ECO:0000256" key="2">
    <source>
        <dbReference type="ARBA" id="ARBA00006929"/>
    </source>
</evidence>
<keyword evidence="8" id="KW-0969">Cilium</keyword>
<dbReference type="KEGG" id="nli:G3M70_05720"/>
<dbReference type="PROSITE" id="PS51257">
    <property type="entry name" value="PROKAR_LIPOPROTEIN"/>
    <property type="match status" value="1"/>
</dbReference>
<evidence type="ECO:0000256" key="5">
    <source>
        <dbReference type="ARBA" id="ARBA00023143"/>
    </source>
</evidence>